<keyword evidence="1" id="KW-0732">Signal</keyword>
<comment type="caution">
    <text evidence="2">The sequence shown here is derived from an EMBL/GenBank/DDBJ whole genome shotgun (WGS) entry which is preliminary data.</text>
</comment>
<organism evidence="2 3">
    <name type="scientific">Adineta steineri</name>
    <dbReference type="NCBI Taxonomy" id="433720"/>
    <lineage>
        <taxon>Eukaryota</taxon>
        <taxon>Metazoa</taxon>
        <taxon>Spiralia</taxon>
        <taxon>Gnathifera</taxon>
        <taxon>Rotifera</taxon>
        <taxon>Eurotatoria</taxon>
        <taxon>Bdelloidea</taxon>
        <taxon>Adinetida</taxon>
        <taxon>Adinetidae</taxon>
        <taxon>Adineta</taxon>
    </lineage>
</organism>
<feature type="chain" id="PRO_5032419635" evidence="1">
    <location>
        <begin position="19"/>
        <end position="116"/>
    </location>
</feature>
<name>A0A815KS94_9BILA</name>
<feature type="signal peptide" evidence="1">
    <location>
        <begin position="1"/>
        <end position="18"/>
    </location>
</feature>
<sequence length="116" mass="14122">MFHMKYIFYCILLHFINATPQFNLYYTDLKNKSNNALQYNCLRTITFIDEDDIDSWRRNYTNLKINAKNHQIMSYCMNEFSSKYHVQEKINHFPNFTFYELSKQGISSEQLYLWSA</sequence>
<feature type="non-terminal residue" evidence="2">
    <location>
        <position position="116"/>
    </location>
</feature>
<evidence type="ECO:0000313" key="3">
    <source>
        <dbReference type="Proteomes" id="UP000663877"/>
    </source>
</evidence>
<evidence type="ECO:0000313" key="2">
    <source>
        <dbReference type="EMBL" id="CAF1399442.1"/>
    </source>
</evidence>
<dbReference type="Proteomes" id="UP000663877">
    <property type="component" value="Unassembled WGS sequence"/>
</dbReference>
<proteinExistence type="predicted"/>
<evidence type="ECO:0000256" key="1">
    <source>
        <dbReference type="SAM" id="SignalP"/>
    </source>
</evidence>
<protein>
    <submittedName>
        <fullName evidence="2">Uncharacterized protein</fullName>
    </submittedName>
</protein>
<dbReference type="AlphaFoldDB" id="A0A815KS94"/>
<dbReference type="EMBL" id="CAJNOI010001268">
    <property type="protein sequence ID" value="CAF1399442.1"/>
    <property type="molecule type" value="Genomic_DNA"/>
</dbReference>
<accession>A0A815KS94</accession>
<reference evidence="2" key="1">
    <citation type="submission" date="2021-02" db="EMBL/GenBank/DDBJ databases">
        <authorList>
            <person name="Nowell W R."/>
        </authorList>
    </citation>
    <scope>NUCLEOTIDE SEQUENCE</scope>
</reference>
<gene>
    <name evidence="2" type="ORF">BJG266_LOCUS37570</name>
</gene>